<evidence type="ECO:0000313" key="2">
    <source>
        <dbReference type="EMBL" id="MFI6498927.1"/>
    </source>
</evidence>
<dbReference type="SUPFAM" id="SSF81606">
    <property type="entry name" value="PP2C-like"/>
    <property type="match status" value="1"/>
</dbReference>
<proteinExistence type="predicted"/>
<evidence type="ECO:0000313" key="3">
    <source>
        <dbReference type="Proteomes" id="UP001612741"/>
    </source>
</evidence>
<accession>A0ABW7YSM9</accession>
<sequence length="224" mass="23488">MITYATRTRQGRLHAENQDRLAADAVQGTFIVADGIGGLADAAATAQVVVDEFPAHVHACVTTLTVPEVTAEVSAVAADLNERVRRTARLGQGTTGAAIALLLLRGGRALTVHLGDSRIYLARDGDLRRLTDDHSHEGRLTRYVGMPGLATPEVSVHDLQEGDRLLLCTDGLNSRVDDATLADLLSSTDDVAEVGRRLEGAAVAGGVIDDLSLITVDYGSGKGA</sequence>
<evidence type="ECO:0000259" key="1">
    <source>
        <dbReference type="PROSITE" id="PS51746"/>
    </source>
</evidence>
<dbReference type="Proteomes" id="UP001612741">
    <property type="component" value="Unassembled WGS sequence"/>
</dbReference>
<comment type="caution">
    <text evidence="2">The sequence shown here is derived from an EMBL/GenBank/DDBJ whole genome shotgun (WGS) entry which is preliminary data.</text>
</comment>
<dbReference type="Gene3D" id="3.60.40.10">
    <property type="entry name" value="PPM-type phosphatase domain"/>
    <property type="match status" value="1"/>
</dbReference>
<gene>
    <name evidence="2" type="ORF">ACIBG2_16185</name>
</gene>
<dbReference type="InterPro" id="IPR036457">
    <property type="entry name" value="PPM-type-like_dom_sf"/>
</dbReference>
<dbReference type="SMART" id="SM00331">
    <property type="entry name" value="PP2C_SIG"/>
    <property type="match status" value="1"/>
</dbReference>
<dbReference type="Pfam" id="PF13672">
    <property type="entry name" value="PP2C_2"/>
    <property type="match status" value="1"/>
</dbReference>
<keyword evidence="3" id="KW-1185">Reference proteome</keyword>
<dbReference type="EMBL" id="JBITGY010000004">
    <property type="protein sequence ID" value="MFI6498927.1"/>
    <property type="molecule type" value="Genomic_DNA"/>
</dbReference>
<dbReference type="RefSeq" id="WP_397082160.1">
    <property type="nucleotide sequence ID" value="NZ_JBITGY010000004.1"/>
</dbReference>
<dbReference type="InterPro" id="IPR001932">
    <property type="entry name" value="PPM-type_phosphatase-like_dom"/>
</dbReference>
<protein>
    <submittedName>
        <fullName evidence="2">PP2C family protein-serine/threonine phosphatase</fullName>
        <ecNumber evidence="2">3.1.3.16</ecNumber>
    </submittedName>
</protein>
<organism evidence="2 3">
    <name type="scientific">Nonomuraea typhae</name>
    <dbReference type="NCBI Taxonomy" id="2603600"/>
    <lineage>
        <taxon>Bacteria</taxon>
        <taxon>Bacillati</taxon>
        <taxon>Actinomycetota</taxon>
        <taxon>Actinomycetes</taxon>
        <taxon>Streptosporangiales</taxon>
        <taxon>Streptosporangiaceae</taxon>
        <taxon>Nonomuraea</taxon>
    </lineage>
</organism>
<reference evidence="2 3" key="1">
    <citation type="submission" date="2024-10" db="EMBL/GenBank/DDBJ databases">
        <title>The Natural Products Discovery Center: Release of the First 8490 Sequenced Strains for Exploring Actinobacteria Biosynthetic Diversity.</title>
        <authorList>
            <person name="Kalkreuter E."/>
            <person name="Kautsar S.A."/>
            <person name="Yang D."/>
            <person name="Bader C.D."/>
            <person name="Teijaro C.N."/>
            <person name="Fluegel L."/>
            <person name="Davis C.M."/>
            <person name="Simpson J.R."/>
            <person name="Lauterbach L."/>
            <person name="Steele A.D."/>
            <person name="Gui C."/>
            <person name="Meng S."/>
            <person name="Li G."/>
            <person name="Viehrig K."/>
            <person name="Ye F."/>
            <person name="Su P."/>
            <person name="Kiefer A.F."/>
            <person name="Nichols A."/>
            <person name="Cepeda A.J."/>
            <person name="Yan W."/>
            <person name="Fan B."/>
            <person name="Jiang Y."/>
            <person name="Adhikari A."/>
            <person name="Zheng C.-J."/>
            <person name="Schuster L."/>
            <person name="Cowan T.M."/>
            <person name="Smanski M.J."/>
            <person name="Chevrette M.G."/>
            <person name="De Carvalho L.P.S."/>
            <person name="Shen B."/>
        </authorList>
    </citation>
    <scope>NUCLEOTIDE SEQUENCE [LARGE SCALE GENOMIC DNA]</scope>
    <source>
        <strain evidence="2 3">NPDC050545</strain>
    </source>
</reference>
<dbReference type="PROSITE" id="PS51746">
    <property type="entry name" value="PPM_2"/>
    <property type="match status" value="1"/>
</dbReference>
<name>A0ABW7YSM9_9ACTN</name>
<dbReference type="GO" id="GO:0004722">
    <property type="term" value="F:protein serine/threonine phosphatase activity"/>
    <property type="evidence" value="ECO:0007669"/>
    <property type="project" value="UniProtKB-EC"/>
</dbReference>
<keyword evidence="2" id="KW-0378">Hydrolase</keyword>
<dbReference type="SMART" id="SM00332">
    <property type="entry name" value="PP2Cc"/>
    <property type="match status" value="1"/>
</dbReference>
<dbReference type="EC" id="3.1.3.16" evidence="2"/>
<feature type="domain" description="PPM-type phosphatase" evidence="1">
    <location>
        <begin position="3"/>
        <end position="218"/>
    </location>
</feature>